<dbReference type="AlphaFoldDB" id="A0A183DC32"/>
<evidence type="ECO:0000313" key="4">
    <source>
        <dbReference type="WBParaSite" id="GPUH_0000628201-mRNA-1"/>
    </source>
</evidence>
<protein>
    <submittedName>
        <fullName evidence="4">Outer membrane lipoprotein carrier protein LolA</fullName>
    </submittedName>
</protein>
<dbReference type="EMBL" id="UYRT01014513">
    <property type="protein sequence ID" value="VDK54073.1"/>
    <property type="molecule type" value="Genomic_DNA"/>
</dbReference>
<evidence type="ECO:0000313" key="2">
    <source>
        <dbReference type="EMBL" id="VDK54073.1"/>
    </source>
</evidence>
<keyword evidence="1" id="KW-0732">Signal</keyword>
<evidence type="ECO:0000256" key="1">
    <source>
        <dbReference type="SAM" id="SignalP"/>
    </source>
</evidence>
<reference evidence="4" key="1">
    <citation type="submission" date="2016-06" db="UniProtKB">
        <authorList>
            <consortium name="WormBaseParasite"/>
        </authorList>
    </citation>
    <scope>IDENTIFICATION</scope>
</reference>
<reference evidence="2 3" key="2">
    <citation type="submission" date="2018-11" db="EMBL/GenBank/DDBJ databases">
        <authorList>
            <consortium name="Pathogen Informatics"/>
        </authorList>
    </citation>
    <scope>NUCLEOTIDE SEQUENCE [LARGE SCALE GENOMIC DNA]</scope>
</reference>
<feature type="signal peptide" evidence="1">
    <location>
        <begin position="1"/>
        <end position="17"/>
    </location>
</feature>
<evidence type="ECO:0000313" key="3">
    <source>
        <dbReference type="Proteomes" id="UP000271098"/>
    </source>
</evidence>
<accession>A0A183DC32</accession>
<proteinExistence type="predicted"/>
<dbReference type="OrthoDB" id="5785123at2759"/>
<gene>
    <name evidence="2" type="ORF">GPUH_LOCUS6270</name>
</gene>
<dbReference type="WBParaSite" id="GPUH_0000628201-mRNA-1">
    <property type="protein sequence ID" value="GPUH_0000628201-mRNA-1"/>
    <property type="gene ID" value="GPUH_0000628201"/>
</dbReference>
<organism evidence="4">
    <name type="scientific">Gongylonema pulchrum</name>
    <dbReference type="NCBI Taxonomy" id="637853"/>
    <lineage>
        <taxon>Eukaryota</taxon>
        <taxon>Metazoa</taxon>
        <taxon>Ecdysozoa</taxon>
        <taxon>Nematoda</taxon>
        <taxon>Chromadorea</taxon>
        <taxon>Rhabditida</taxon>
        <taxon>Spirurina</taxon>
        <taxon>Spiruromorpha</taxon>
        <taxon>Spiruroidea</taxon>
        <taxon>Gongylonematidae</taxon>
        <taxon>Gongylonema</taxon>
    </lineage>
</organism>
<name>A0A183DC32_9BILA</name>
<keyword evidence="3" id="KW-1185">Reference proteome</keyword>
<dbReference type="Proteomes" id="UP000271098">
    <property type="component" value="Unassembled WGS sequence"/>
</dbReference>
<sequence length="118" mass="13140">MLLLSTLLLSFTLSGQSLGPKTIPEELRKRVREAQTLNDLKTVANLAYAPHLIEHKDQKTLRLSPSLRLSNERSMVKLQGASAFAFSMNSERSDPQPDLNGTRIFVLTLSFQAIDMVA</sequence>
<feature type="chain" id="PRO_5043138651" evidence="1">
    <location>
        <begin position="18"/>
        <end position="118"/>
    </location>
</feature>